<dbReference type="AlphaFoldDB" id="A0A0D2AFR0"/>
<dbReference type="PANTHER" id="PTHR11444:SF1">
    <property type="entry name" value="FUMARATE HYDRATASE, MITOCHONDRIAL"/>
    <property type="match status" value="1"/>
</dbReference>
<dbReference type="CDD" id="cd12148">
    <property type="entry name" value="fungal_TF_MHR"/>
    <property type="match status" value="1"/>
</dbReference>
<dbReference type="OrthoDB" id="424974at2759"/>
<dbReference type="SUPFAM" id="SSF48557">
    <property type="entry name" value="L-aspartase-like"/>
    <property type="match status" value="1"/>
</dbReference>
<organism evidence="11 12">
    <name type="scientific">Cladophialophora immunda</name>
    <dbReference type="NCBI Taxonomy" id="569365"/>
    <lineage>
        <taxon>Eukaryota</taxon>
        <taxon>Fungi</taxon>
        <taxon>Dikarya</taxon>
        <taxon>Ascomycota</taxon>
        <taxon>Pezizomycotina</taxon>
        <taxon>Eurotiomycetes</taxon>
        <taxon>Chaetothyriomycetidae</taxon>
        <taxon>Chaetothyriales</taxon>
        <taxon>Herpotrichiellaceae</taxon>
        <taxon>Cladophialophora</taxon>
    </lineage>
</organism>
<evidence type="ECO:0000256" key="5">
    <source>
        <dbReference type="ARBA" id="ARBA00023125"/>
    </source>
</evidence>
<gene>
    <name evidence="11" type="ORF">PV07_11886</name>
</gene>
<dbReference type="GO" id="GO:0005739">
    <property type="term" value="C:mitochondrion"/>
    <property type="evidence" value="ECO:0007669"/>
    <property type="project" value="TreeGrafter"/>
</dbReference>
<dbReference type="InterPro" id="IPR020557">
    <property type="entry name" value="Fumarate_lyase_CS"/>
</dbReference>
<evidence type="ECO:0000256" key="2">
    <source>
        <dbReference type="ARBA" id="ARBA00012921"/>
    </source>
</evidence>
<evidence type="ECO:0000256" key="8">
    <source>
        <dbReference type="ARBA" id="ARBA00023242"/>
    </source>
</evidence>
<dbReference type="GO" id="GO:0000981">
    <property type="term" value="F:DNA-binding transcription factor activity, RNA polymerase II-specific"/>
    <property type="evidence" value="ECO:0007669"/>
    <property type="project" value="InterPro"/>
</dbReference>
<dbReference type="SMART" id="SM00906">
    <property type="entry name" value="Fungal_trans"/>
    <property type="match status" value="1"/>
</dbReference>
<keyword evidence="6" id="KW-0804">Transcription</keyword>
<evidence type="ECO:0000313" key="12">
    <source>
        <dbReference type="Proteomes" id="UP000054466"/>
    </source>
</evidence>
<dbReference type="CDD" id="cd00067">
    <property type="entry name" value="GAL4"/>
    <property type="match status" value="1"/>
</dbReference>
<dbReference type="EC" id="4.2.1.2" evidence="2"/>
<dbReference type="InterPro" id="IPR007219">
    <property type="entry name" value="XnlR_reg_dom"/>
</dbReference>
<evidence type="ECO:0000256" key="4">
    <source>
        <dbReference type="ARBA" id="ARBA00023015"/>
    </source>
</evidence>
<dbReference type="GO" id="GO:0006106">
    <property type="term" value="P:fumarate metabolic process"/>
    <property type="evidence" value="ECO:0007669"/>
    <property type="project" value="InterPro"/>
</dbReference>
<name>A0A0D2AFR0_9EURO</name>
<protein>
    <recommendedName>
        <fullName evidence="2">fumarate hydratase</fullName>
        <ecNumber evidence="2">4.2.1.2</ecNumber>
    </recommendedName>
</protein>
<dbReference type="Proteomes" id="UP000054466">
    <property type="component" value="Unassembled WGS sequence"/>
</dbReference>
<feature type="region of interest" description="Disordered" evidence="9">
    <location>
        <begin position="966"/>
        <end position="1033"/>
    </location>
</feature>
<dbReference type="GO" id="GO:0006099">
    <property type="term" value="P:tricarboxylic acid cycle"/>
    <property type="evidence" value="ECO:0007669"/>
    <property type="project" value="TreeGrafter"/>
</dbReference>
<dbReference type="Gene3D" id="4.10.240.10">
    <property type="entry name" value="Zn(2)-C6 fungal-type DNA-binding domain"/>
    <property type="match status" value="1"/>
</dbReference>
<keyword evidence="4" id="KW-0805">Transcription regulation</keyword>
<evidence type="ECO:0000259" key="10">
    <source>
        <dbReference type="SMART" id="SM00906"/>
    </source>
</evidence>
<dbReference type="InterPro" id="IPR005677">
    <property type="entry name" value="Fum_hydII"/>
</dbReference>
<dbReference type="VEuPathDB" id="FungiDB:PV07_11886"/>
<dbReference type="GO" id="GO:0004333">
    <property type="term" value="F:fumarate hydratase activity"/>
    <property type="evidence" value="ECO:0007669"/>
    <property type="project" value="UniProtKB-EC"/>
</dbReference>
<proteinExistence type="inferred from homology"/>
<feature type="compositionally biased region" description="Polar residues" evidence="9">
    <location>
        <begin position="994"/>
        <end position="1022"/>
    </location>
</feature>
<dbReference type="GO" id="GO:0008270">
    <property type="term" value="F:zinc ion binding"/>
    <property type="evidence" value="ECO:0007669"/>
    <property type="project" value="InterPro"/>
</dbReference>
<evidence type="ECO:0000256" key="7">
    <source>
        <dbReference type="ARBA" id="ARBA00023239"/>
    </source>
</evidence>
<dbReference type="HOGENOM" id="CLU_008511_1_1_1"/>
<keyword evidence="3" id="KW-0479">Metal-binding</keyword>
<accession>A0A0D2AFR0</accession>
<dbReference type="InterPro" id="IPR000362">
    <property type="entry name" value="Fumarate_lyase_fam"/>
</dbReference>
<keyword evidence="5" id="KW-0238">DNA-binding</keyword>
<dbReference type="GeneID" id="27351080"/>
<dbReference type="PANTHER" id="PTHR11444">
    <property type="entry name" value="ASPARTATEAMMONIA/ARGININOSUCCINATE/ADENYLOSUCCINATE LYASE"/>
    <property type="match status" value="1"/>
</dbReference>
<keyword evidence="12" id="KW-1185">Reference proteome</keyword>
<dbReference type="STRING" id="569365.A0A0D2AFR0"/>
<feature type="domain" description="Xylanolytic transcriptional activator regulatory" evidence="10">
    <location>
        <begin position="634"/>
        <end position="708"/>
    </location>
</feature>
<dbReference type="FunFam" id="1.20.200.10:FF:000001">
    <property type="entry name" value="Fumarate hydratase, mitochondrial"/>
    <property type="match status" value="1"/>
</dbReference>
<sequence length="1093" mass="121267">MSGSSNDGFATAMHIAAVLDLEDHLLPALTSLRDVMRKKSEQFAHIVKIGRTHLQDAVPLSLGQEFSGFEKQLELGIQRVEQGLEGLRFLAMGGTAVGTGLNTYKGFHEAFATEVSRSTGKTFYTAPNKFEAISANDAIVHASGALNTLACSLFKIAQDIRFEGSGPRCGLGELLLPENEPGSSFMPGKVNPTQCEAMTMVCAKVVANHAAITLGGLSGQFQLNAFKPLLISDFLHSVRILSDAMRSFEKNLLDGLRANEKRISYLLGQSRRKKRASSKTRNPSLKRPKIALACEECRARKVRCDGAQPGAESFSPSPTDMLMALQFVELVVAVAELIRTASTLIEARPAFLPKTRIRQLEAIQTDGPQQELLHGDAGRVQSQRLPVIDAYPPQSPVDVEAGSNTENSHTQEIVLSPPLTAPREQDHVDYESSPFTGRVEGIDGMGNIGTTDNSYSEETSSAASFMKQVKSAMAARLTSSVPRTLATSFYNAAPVFHIDNRPNQHEQSIAELFVLPPRHVADDMVEMYWNEVYLLYPFLMRERFMPAYQKIWTGEGREADQRLLYCILNLIFAICCQISKRESPGEKAAAAEVFYKRALHLLQVNLIGSGSLELVQALLLMGQYLQSTEWPHRCWVAIGLAIRISQGSGLHLRRTTTNVPQIDRELARRAWHGCVFMDRMVSMTLGRPMMISKTDASVVPFPEAIDDQYLSLELGQDQSQPHGKVSIVEFYVQSLKLYIITEETLSAMYPHEDAPCSSTPAPALEKLTNLDFNTILRIDTAITKWYDAVPDALKIHSHRSRSSREAAHSRQANILRLRCLQIQILLFRPILSLLLAQEIRSKAICLSTPHLWLPLSMGLICVRKCILSALEMINIIYEKQIDPTSKDIELLPAWWFQVFFIYTAATALIPARVYSYIRGDISQPSLAEAWQRSLEVLRRLSPLSPTATRCLAALELLNEEVVADEMPNSANPTAGHSDPRDGHTHNEQPPVNLPVSQPHRSSTVQHDACNNTLRPQDDTTTIAPPIWNGHRPPPQSELAVAFPMEQQPHQQCNVQGDSFGRMLQMQDFTWLDSLPADLLAGGYEDLPELFPAV</sequence>
<evidence type="ECO:0000313" key="11">
    <source>
        <dbReference type="EMBL" id="KIW23707.1"/>
    </source>
</evidence>
<evidence type="ECO:0000256" key="6">
    <source>
        <dbReference type="ARBA" id="ARBA00023163"/>
    </source>
</evidence>
<dbReference type="Pfam" id="PF00206">
    <property type="entry name" value="Lyase_1"/>
    <property type="match status" value="1"/>
</dbReference>
<keyword evidence="7" id="KW-0456">Lyase</keyword>
<dbReference type="InterPro" id="IPR008948">
    <property type="entry name" value="L-Aspartase-like"/>
</dbReference>
<dbReference type="InterPro" id="IPR022761">
    <property type="entry name" value="Fumarate_lyase_N"/>
</dbReference>
<dbReference type="Pfam" id="PF04082">
    <property type="entry name" value="Fungal_trans"/>
    <property type="match status" value="1"/>
</dbReference>
<dbReference type="PRINTS" id="PR00149">
    <property type="entry name" value="FUMRATELYASE"/>
</dbReference>
<comment type="similarity">
    <text evidence="1">Belongs to the class-II fumarase/aspartase family. Fumarase subfamily.</text>
</comment>
<dbReference type="GO" id="GO:0006351">
    <property type="term" value="P:DNA-templated transcription"/>
    <property type="evidence" value="ECO:0007669"/>
    <property type="project" value="InterPro"/>
</dbReference>
<keyword evidence="8" id="KW-0539">Nucleus</keyword>
<dbReference type="RefSeq" id="XP_016243923.1">
    <property type="nucleotide sequence ID" value="XM_016399361.1"/>
</dbReference>
<dbReference type="InterPro" id="IPR036864">
    <property type="entry name" value="Zn2-C6_fun-type_DNA-bd_sf"/>
</dbReference>
<dbReference type="SUPFAM" id="SSF57701">
    <property type="entry name" value="Zn2/Cys6 DNA-binding domain"/>
    <property type="match status" value="1"/>
</dbReference>
<evidence type="ECO:0000256" key="9">
    <source>
        <dbReference type="SAM" id="MobiDB-lite"/>
    </source>
</evidence>
<evidence type="ECO:0000256" key="1">
    <source>
        <dbReference type="ARBA" id="ARBA00009084"/>
    </source>
</evidence>
<dbReference type="GO" id="GO:0006108">
    <property type="term" value="P:malate metabolic process"/>
    <property type="evidence" value="ECO:0007669"/>
    <property type="project" value="TreeGrafter"/>
</dbReference>
<dbReference type="EMBL" id="KN847046">
    <property type="protein sequence ID" value="KIW23707.1"/>
    <property type="molecule type" value="Genomic_DNA"/>
</dbReference>
<evidence type="ECO:0000256" key="3">
    <source>
        <dbReference type="ARBA" id="ARBA00022723"/>
    </source>
</evidence>
<feature type="compositionally biased region" description="Basic and acidic residues" evidence="9">
    <location>
        <begin position="977"/>
        <end position="986"/>
    </location>
</feature>
<dbReference type="PROSITE" id="PS00163">
    <property type="entry name" value="FUMARATE_LYASES"/>
    <property type="match status" value="1"/>
</dbReference>
<dbReference type="GO" id="GO:0003677">
    <property type="term" value="F:DNA binding"/>
    <property type="evidence" value="ECO:0007669"/>
    <property type="project" value="UniProtKB-KW"/>
</dbReference>
<dbReference type="InterPro" id="IPR001138">
    <property type="entry name" value="Zn2Cys6_DnaBD"/>
</dbReference>
<reference evidence="11 12" key="1">
    <citation type="submission" date="2015-01" db="EMBL/GenBank/DDBJ databases">
        <title>The Genome Sequence of Cladophialophora immunda CBS83496.</title>
        <authorList>
            <consortium name="The Broad Institute Genomics Platform"/>
            <person name="Cuomo C."/>
            <person name="de Hoog S."/>
            <person name="Gorbushina A."/>
            <person name="Stielow B."/>
            <person name="Teixiera M."/>
            <person name="Abouelleil A."/>
            <person name="Chapman S.B."/>
            <person name="Priest M."/>
            <person name="Young S.K."/>
            <person name="Wortman J."/>
            <person name="Nusbaum C."/>
            <person name="Birren B."/>
        </authorList>
    </citation>
    <scope>NUCLEOTIDE SEQUENCE [LARGE SCALE GENOMIC DNA]</scope>
    <source>
        <strain evidence="11 12">CBS 83496</strain>
    </source>
</reference>
<dbReference type="Gene3D" id="1.20.200.10">
    <property type="entry name" value="Fumarase/aspartase (Central domain)"/>
    <property type="match status" value="1"/>
</dbReference>